<dbReference type="PROSITE" id="PS50011">
    <property type="entry name" value="PROTEIN_KINASE_DOM"/>
    <property type="match status" value="1"/>
</dbReference>
<dbReference type="InterPro" id="IPR011009">
    <property type="entry name" value="Kinase-like_dom_sf"/>
</dbReference>
<organism evidence="3 4">
    <name type="scientific">Yarrowia lipolytica (strain CLIB 122 / E 150)</name>
    <name type="common">Yeast</name>
    <name type="synonym">Candida lipolytica</name>
    <dbReference type="NCBI Taxonomy" id="284591"/>
    <lineage>
        <taxon>Eukaryota</taxon>
        <taxon>Fungi</taxon>
        <taxon>Dikarya</taxon>
        <taxon>Ascomycota</taxon>
        <taxon>Saccharomycotina</taxon>
        <taxon>Dipodascomycetes</taxon>
        <taxon>Dipodascales</taxon>
        <taxon>Dipodascales incertae sedis</taxon>
        <taxon>Yarrowia</taxon>
    </lineage>
</organism>
<dbReference type="SUPFAM" id="SSF56112">
    <property type="entry name" value="Protein kinase-like (PK-like)"/>
    <property type="match status" value="1"/>
</dbReference>
<dbReference type="SUPFAM" id="SSF48371">
    <property type="entry name" value="ARM repeat"/>
    <property type="match status" value="1"/>
</dbReference>
<dbReference type="PANTHER" id="PTHR12984">
    <property type="entry name" value="SCY1-RELATED S/T PROTEIN KINASE-LIKE"/>
    <property type="match status" value="1"/>
</dbReference>
<dbReference type="HOGENOM" id="CLU_008724_3_0_1"/>
<dbReference type="PANTHER" id="PTHR12984:SF6">
    <property type="entry name" value="SCY1-LIKE PROTEIN 2"/>
    <property type="match status" value="1"/>
</dbReference>
<dbReference type="InterPro" id="IPR016024">
    <property type="entry name" value="ARM-type_fold"/>
</dbReference>
<dbReference type="InterPro" id="IPR011989">
    <property type="entry name" value="ARM-like"/>
</dbReference>
<dbReference type="Proteomes" id="UP000001300">
    <property type="component" value="Chromosome E"/>
</dbReference>
<feature type="compositionally biased region" description="Low complexity" evidence="1">
    <location>
        <begin position="737"/>
        <end position="860"/>
    </location>
</feature>
<feature type="compositionally biased region" description="Low complexity" evidence="1">
    <location>
        <begin position="671"/>
        <end position="687"/>
    </location>
</feature>
<dbReference type="FunCoup" id="Q6C6K4">
    <property type="interactions" value="812"/>
</dbReference>
<evidence type="ECO:0000313" key="3">
    <source>
        <dbReference type="EMBL" id="CAG79297.2"/>
    </source>
</evidence>
<dbReference type="OMA" id="MPKMTQP"/>
<dbReference type="VEuPathDB" id="FungiDB:YALI0_E08866g"/>
<dbReference type="InParanoid" id="Q6C6K4"/>
<dbReference type="AlphaFoldDB" id="Q6C6K4"/>
<dbReference type="Gene3D" id="1.10.510.10">
    <property type="entry name" value="Transferase(Phosphotransferase) domain 1"/>
    <property type="match status" value="1"/>
</dbReference>
<dbReference type="InterPro" id="IPR051177">
    <property type="entry name" value="CIK-Related_Protein"/>
</dbReference>
<dbReference type="GO" id="GO:0005524">
    <property type="term" value="F:ATP binding"/>
    <property type="evidence" value="ECO:0007669"/>
    <property type="project" value="InterPro"/>
</dbReference>
<dbReference type="InterPro" id="IPR000719">
    <property type="entry name" value="Prot_kinase_dom"/>
</dbReference>
<accession>Q6C6K4</accession>
<proteinExistence type="predicted"/>
<evidence type="ECO:0000259" key="2">
    <source>
        <dbReference type="PROSITE" id="PS50011"/>
    </source>
</evidence>
<dbReference type="EMBL" id="CR382131">
    <property type="protein sequence ID" value="CAG79297.2"/>
    <property type="molecule type" value="Genomic_DNA"/>
</dbReference>
<evidence type="ECO:0000313" key="4">
    <source>
        <dbReference type="Proteomes" id="UP000001300"/>
    </source>
</evidence>
<name>Q6C6K4_YARLI</name>
<sequence length="860" mass="94696">MRCVFKSGHSANYNISSEPAFHAGAWAVHNATRRTTNDPVSVFTFDKKKFESFCSKNGLKNSKGSDEIYSRLRNEATNLARLRHPNFLRIVEPLYEGKSSLSFVTERVETCIRAKVEADASRDSRSTRDHIPPELSPLVIQKGLLQVSEGLKFMHEDAKMVHMNLNLNTVFVDSLGDWKLGGCGYACEVAGSESRDFFIPQFDARYPRFVQINLDYSAPELVLDKNLDFSADVFSLACLAITLYNFKSPIDSNNNYNNYEEDVKSLGSFLRKPNNTTKIPASLIEILPKLLTRYPTDRYPIQAILSANFFNSFLLKSLKFIDEFSGKTDEEIEAFIPQFIKIIPEFPFEILKNKILKILISSLSHVSEAIMASLLHVIFLISAQLSSLDFCKIILPILSDNEKLQQNSDVQKVVLEDLDIFLKNLNSKEIEKTILPFFFIMFDNAGAPEVQENALFKCQKDILEKLDFPIIKNKIFPKIGEVFTKTTSLGVKIAAINALKELVVSGLDKHSVTDKLLGMLKAVKSRDPRVMMSMLSLYETLVKMLDVDVIANEVIPVLWSMAVGPKYTVAQFEKFMTVIKQFSTKVETEQKKKLTNNVEVPMASREDLSAGIGGMSSGIGGMTLEPSKPNNDFMLDDGPSFVTPVPVVTPKPSIPSSIPALQAPKKQNDDFGSFASASTSNNSFGNFQSSVKPSIPPLQAQPLQPLQPQPLQSQTLTASKPAANYNINTGSTGGGINWNSGSSGGTSNAGSGINWNSNSNSNTGSSINWNTNSSNSNTTSNWNSNPMGNNNTMGSMNTGGMNTGGMNTMNNMNNMNNNMGGSLNWNTNNNATTNTSSGNMNSNINWNASSANNNNSDSLL</sequence>
<dbReference type="Gene3D" id="1.25.10.10">
    <property type="entry name" value="Leucine-rich Repeat Variant"/>
    <property type="match status" value="1"/>
</dbReference>
<feature type="region of interest" description="Disordered" evidence="1">
    <location>
        <begin position="656"/>
        <end position="860"/>
    </location>
</feature>
<dbReference type="Pfam" id="PF00069">
    <property type="entry name" value="Pkinase"/>
    <property type="match status" value="1"/>
</dbReference>
<gene>
    <name evidence="3" type="ORF">YALI0_E08866g</name>
</gene>
<dbReference type="OrthoDB" id="79687at2759"/>
<keyword evidence="4" id="KW-1185">Reference proteome</keyword>
<dbReference type="GO" id="GO:0004672">
    <property type="term" value="F:protein kinase activity"/>
    <property type="evidence" value="ECO:0007669"/>
    <property type="project" value="InterPro"/>
</dbReference>
<dbReference type="SMART" id="SM00220">
    <property type="entry name" value="S_TKc"/>
    <property type="match status" value="1"/>
</dbReference>
<reference evidence="3 4" key="1">
    <citation type="journal article" date="2004" name="Nature">
        <title>Genome evolution in yeasts.</title>
        <authorList>
            <consortium name="Genolevures"/>
            <person name="Dujon B."/>
            <person name="Sherman D."/>
            <person name="Fischer G."/>
            <person name="Durrens P."/>
            <person name="Casaregola S."/>
            <person name="Lafontaine I."/>
            <person name="de Montigny J."/>
            <person name="Marck C."/>
            <person name="Neuveglise C."/>
            <person name="Talla E."/>
            <person name="Goffard N."/>
            <person name="Frangeul L."/>
            <person name="Aigle M."/>
            <person name="Anthouard V."/>
            <person name="Babour A."/>
            <person name="Barbe V."/>
            <person name="Barnay S."/>
            <person name="Blanchin S."/>
            <person name="Beckerich J.M."/>
            <person name="Beyne E."/>
            <person name="Bleykasten C."/>
            <person name="Boisrame A."/>
            <person name="Boyer J."/>
            <person name="Cattolico L."/>
            <person name="Confanioleri F."/>
            <person name="de Daruvar A."/>
            <person name="Despons L."/>
            <person name="Fabre E."/>
            <person name="Fairhead C."/>
            <person name="Ferry-Dumazet H."/>
            <person name="Groppi A."/>
            <person name="Hantraye F."/>
            <person name="Hennequin C."/>
            <person name="Jauniaux N."/>
            <person name="Joyet P."/>
            <person name="Kachouri R."/>
            <person name="Kerrest A."/>
            <person name="Koszul R."/>
            <person name="Lemaire M."/>
            <person name="Lesur I."/>
            <person name="Ma L."/>
            <person name="Muller H."/>
            <person name="Nicaud J.M."/>
            <person name="Nikolski M."/>
            <person name="Oztas S."/>
            <person name="Ozier-Kalogeropoulos O."/>
            <person name="Pellenz S."/>
            <person name="Potier S."/>
            <person name="Richard G.F."/>
            <person name="Straub M.L."/>
            <person name="Suleau A."/>
            <person name="Swennene D."/>
            <person name="Tekaia F."/>
            <person name="Wesolowski-Louvel M."/>
            <person name="Westhof E."/>
            <person name="Wirth B."/>
            <person name="Zeniou-Meyer M."/>
            <person name="Zivanovic I."/>
            <person name="Bolotin-Fukuhara M."/>
            <person name="Thierry A."/>
            <person name="Bouchier C."/>
            <person name="Caudron B."/>
            <person name="Scarpelli C."/>
            <person name="Gaillardin C."/>
            <person name="Weissenbach J."/>
            <person name="Wincker P."/>
            <person name="Souciet J.L."/>
        </authorList>
    </citation>
    <scope>NUCLEOTIDE SEQUENCE [LARGE SCALE GENOMIC DNA]</scope>
    <source>
        <strain evidence="4">CLIB 122 / E 150</strain>
    </source>
</reference>
<dbReference type="Gene3D" id="3.30.200.20">
    <property type="entry name" value="Phosphorylase Kinase, domain 1"/>
    <property type="match status" value="1"/>
</dbReference>
<feature type="domain" description="Protein kinase" evidence="2">
    <location>
        <begin position="1"/>
        <end position="314"/>
    </location>
</feature>
<evidence type="ECO:0000256" key="1">
    <source>
        <dbReference type="SAM" id="MobiDB-lite"/>
    </source>
</evidence>
<feature type="compositionally biased region" description="Low complexity" evidence="1">
    <location>
        <begin position="697"/>
        <end position="718"/>
    </location>
</feature>
<protein>
    <submittedName>
        <fullName evidence="3">YALI0E08866p</fullName>
    </submittedName>
</protein>